<accession>A0ABZ0SNS8</accession>
<dbReference type="Proteomes" id="UP001323798">
    <property type="component" value="Chromosome"/>
</dbReference>
<reference evidence="1 2" key="1">
    <citation type="submission" date="2023-11" db="EMBL/GenBank/DDBJ databases">
        <title>Genome sequence of Microbacterium rhizosphaerae KACC 19337.</title>
        <authorList>
            <person name="Choi H."/>
            <person name="Kim S."/>
            <person name="Kim Y."/>
            <person name="Kwon S.-W."/>
            <person name="Heo J."/>
        </authorList>
    </citation>
    <scope>NUCLEOTIDE SEQUENCE [LARGE SCALE GENOMIC DNA]</scope>
    <source>
        <strain evidence="1 2">KACC 19337</strain>
    </source>
</reference>
<evidence type="ECO:0000313" key="2">
    <source>
        <dbReference type="Proteomes" id="UP001323798"/>
    </source>
</evidence>
<dbReference type="Gene3D" id="3.40.50.300">
    <property type="entry name" value="P-loop containing nucleotide triphosphate hydrolases"/>
    <property type="match status" value="1"/>
</dbReference>
<dbReference type="SUPFAM" id="SSF52540">
    <property type="entry name" value="P-loop containing nucleoside triphosphate hydrolases"/>
    <property type="match status" value="1"/>
</dbReference>
<name>A0ABZ0SNS8_9MICO</name>
<keyword evidence="2" id="KW-1185">Reference proteome</keyword>
<dbReference type="RefSeq" id="WP_320941653.1">
    <property type="nucleotide sequence ID" value="NZ_BAABEU010000008.1"/>
</dbReference>
<dbReference type="InterPro" id="IPR027417">
    <property type="entry name" value="P-loop_NTPase"/>
</dbReference>
<gene>
    <name evidence="1" type="ORF">SM116_14375</name>
</gene>
<dbReference type="PANTHER" id="PTHR37816">
    <property type="entry name" value="YALI0E33011P"/>
    <property type="match status" value="1"/>
</dbReference>
<dbReference type="PANTHER" id="PTHR37816:SF1">
    <property type="entry name" value="TOXIN"/>
    <property type="match status" value="1"/>
</dbReference>
<protein>
    <submittedName>
        <fullName evidence="1">AAA family ATPase</fullName>
    </submittedName>
</protein>
<dbReference type="EMBL" id="CP139368">
    <property type="protein sequence ID" value="WPR88936.1"/>
    <property type="molecule type" value="Genomic_DNA"/>
</dbReference>
<dbReference type="InterPro" id="IPR052922">
    <property type="entry name" value="Cytidylate_Kinase-2"/>
</dbReference>
<evidence type="ECO:0000313" key="1">
    <source>
        <dbReference type="EMBL" id="WPR88936.1"/>
    </source>
</evidence>
<organism evidence="1 2">
    <name type="scientific">Microbacterium rhizosphaerae</name>
    <dbReference type="NCBI Taxonomy" id="1678237"/>
    <lineage>
        <taxon>Bacteria</taxon>
        <taxon>Bacillati</taxon>
        <taxon>Actinomycetota</taxon>
        <taxon>Actinomycetes</taxon>
        <taxon>Micrococcales</taxon>
        <taxon>Microbacteriaceae</taxon>
        <taxon>Microbacterium</taxon>
    </lineage>
</organism>
<proteinExistence type="predicted"/>
<sequence>MLRFDDPLPVRPKRVLVAGVSGVGKTSLASRIAEIIDAPHTEIDALYHGAGWVPRDDFLDDVRTLIAEESWTTEWQYSTARPLLAAAADTLVWLDLRFATVTLPRVVRRTIRRRLRREILWNGNVEPPLHTIFSDREHIVRWAVSTRNTYRTRVPALEHDHAGLAVVRLESQRQVERWLRGSLVDAVR</sequence>